<dbReference type="InterPro" id="IPR013785">
    <property type="entry name" value="Aldolase_TIM"/>
</dbReference>
<organism evidence="12 13">
    <name type="scientific">Litorilinea aerophila</name>
    <dbReference type="NCBI Taxonomy" id="1204385"/>
    <lineage>
        <taxon>Bacteria</taxon>
        <taxon>Bacillati</taxon>
        <taxon>Chloroflexota</taxon>
        <taxon>Caldilineae</taxon>
        <taxon>Caldilineales</taxon>
        <taxon>Caldilineaceae</taxon>
        <taxon>Litorilinea</taxon>
    </lineage>
</organism>
<dbReference type="SMART" id="SM00729">
    <property type="entry name" value="Elp3"/>
    <property type="match status" value="1"/>
</dbReference>
<keyword evidence="7 9" id="KW-0411">Iron-sulfur</keyword>
<evidence type="ECO:0000256" key="10">
    <source>
        <dbReference type="SAM" id="MobiDB-lite"/>
    </source>
</evidence>
<evidence type="ECO:0000256" key="1">
    <source>
        <dbReference type="ARBA" id="ARBA00022485"/>
    </source>
</evidence>
<evidence type="ECO:0000313" key="12">
    <source>
        <dbReference type="EMBL" id="TQE95657.1"/>
    </source>
</evidence>
<dbReference type="GO" id="GO:0005737">
    <property type="term" value="C:cytoplasm"/>
    <property type="evidence" value="ECO:0007669"/>
    <property type="project" value="UniProtKB-SubCell"/>
</dbReference>
<dbReference type="UniPathway" id="UPA00538">
    <property type="reaction ID" value="UER00593"/>
</dbReference>
<feature type="binding site" evidence="9">
    <location>
        <position position="88"/>
    </location>
    <ligand>
        <name>[4Fe-4S] cluster</name>
        <dbReference type="ChEBI" id="CHEBI:49883"/>
        <label>2</label>
        <note>4Fe-4S-S-AdoMet</note>
    </ligand>
</feature>
<dbReference type="GO" id="GO:0051539">
    <property type="term" value="F:4 iron, 4 sulfur cluster binding"/>
    <property type="evidence" value="ECO:0007669"/>
    <property type="project" value="UniProtKB-UniRule"/>
</dbReference>
<dbReference type="Proteomes" id="UP000317371">
    <property type="component" value="Unassembled WGS sequence"/>
</dbReference>
<dbReference type="NCBIfam" id="NF009544">
    <property type="entry name" value="PRK12928.1"/>
    <property type="match status" value="1"/>
</dbReference>
<feature type="binding site" evidence="9">
    <location>
        <position position="73"/>
    </location>
    <ligand>
        <name>[4Fe-4S] cluster</name>
        <dbReference type="ChEBI" id="CHEBI:49883"/>
        <label>1</label>
    </ligand>
</feature>
<dbReference type="GO" id="GO:0046872">
    <property type="term" value="F:metal ion binding"/>
    <property type="evidence" value="ECO:0007669"/>
    <property type="project" value="UniProtKB-KW"/>
</dbReference>
<feature type="binding site" evidence="9">
    <location>
        <position position="67"/>
    </location>
    <ligand>
        <name>[4Fe-4S] cluster</name>
        <dbReference type="ChEBI" id="CHEBI:49883"/>
        <label>1</label>
    </ligand>
</feature>
<dbReference type="SFLD" id="SFLDF00271">
    <property type="entry name" value="lipoyl_synthase"/>
    <property type="match status" value="1"/>
</dbReference>
<dbReference type="FunFam" id="3.20.20.70:FF:000040">
    <property type="entry name" value="Lipoyl synthase"/>
    <property type="match status" value="1"/>
</dbReference>
<dbReference type="HAMAP" id="MF_00206">
    <property type="entry name" value="Lipoyl_synth"/>
    <property type="match status" value="1"/>
</dbReference>
<dbReference type="AlphaFoldDB" id="A0A540VFY8"/>
<dbReference type="SFLD" id="SFLDS00029">
    <property type="entry name" value="Radical_SAM"/>
    <property type="match status" value="1"/>
</dbReference>
<comment type="similarity">
    <text evidence="9">Belongs to the radical SAM superfamily. Lipoyl synthase family.</text>
</comment>
<dbReference type="PROSITE" id="PS51918">
    <property type="entry name" value="RADICAL_SAM"/>
    <property type="match status" value="1"/>
</dbReference>
<feature type="compositionally biased region" description="Polar residues" evidence="10">
    <location>
        <begin position="1"/>
        <end position="13"/>
    </location>
</feature>
<comment type="catalytic activity">
    <reaction evidence="8 9">
        <text>[[Fe-S] cluster scaffold protein carrying a second [4Fe-4S](2+) cluster] + N(6)-octanoyl-L-lysyl-[protein] + 2 oxidized [2Fe-2S]-[ferredoxin] + 2 S-adenosyl-L-methionine + 4 H(+) = [[Fe-S] cluster scaffold protein] + N(6)-[(R)-dihydrolipoyl]-L-lysyl-[protein] + 4 Fe(3+) + 2 hydrogen sulfide + 2 5'-deoxyadenosine + 2 L-methionine + 2 reduced [2Fe-2S]-[ferredoxin]</text>
        <dbReference type="Rhea" id="RHEA:16585"/>
        <dbReference type="Rhea" id="RHEA-COMP:9928"/>
        <dbReference type="Rhea" id="RHEA-COMP:10000"/>
        <dbReference type="Rhea" id="RHEA-COMP:10001"/>
        <dbReference type="Rhea" id="RHEA-COMP:10475"/>
        <dbReference type="Rhea" id="RHEA-COMP:14568"/>
        <dbReference type="Rhea" id="RHEA-COMP:14569"/>
        <dbReference type="ChEBI" id="CHEBI:15378"/>
        <dbReference type="ChEBI" id="CHEBI:17319"/>
        <dbReference type="ChEBI" id="CHEBI:29034"/>
        <dbReference type="ChEBI" id="CHEBI:29919"/>
        <dbReference type="ChEBI" id="CHEBI:33722"/>
        <dbReference type="ChEBI" id="CHEBI:33737"/>
        <dbReference type="ChEBI" id="CHEBI:33738"/>
        <dbReference type="ChEBI" id="CHEBI:57844"/>
        <dbReference type="ChEBI" id="CHEBI:59789"/>
        <dbReference type="ChEBI" id="CHEBI:78809"/>
        <dbReference type="ChEBI" id="CHEBI:83100"/>
        <dbReference type="EC" id="2.8.1.8"/>
    </reaction>
</comment>
<feature type="region of interest" description="Disordered" evidence="10">
    <location>
        <begin position="1"/>
        <end position="34"/>
    </location>
</feature>
<evidence type="ECO:0000256" key="5">
    <source>
        <dbReference type="ARBA" id="ARBA00022723"/>
    </source>
</evidence>
<keyword evidence="4 9" id="KW-0949">S-adenosyl-L-methionine</keyword>
<evidence type="ECO:0000256" key="6">
    <source>
        <dbReference type="ARBA" id="ARBA00023004"/>
    </source>
</evidence>
<proteinExistence type="inferred from homology"/>
<comment type="pathway">
    <text evidence="9">Protein modification; protein lipoylation via endogenous pathway; protein N(6)-(lipoyl)lysine from octanoyl-[acyl-carrier-protein]: step 2/2.</text>
</comment>
<keyword evidence="2 9" id="KW-0963">Cytoplasm</keyword>
<dbReference type="PANTHER" id="PTHR10949">
    <property type="entry name" value="LIPOYL SYNTHASE"/>
    <property type="match status" value="1"/>
</dbReference>
<comment type="subcellular location">
    <subcellularLocation>
        <location evidence="9">Cytoplasm</location>
    </subcellularLocation>
</comment>
<evidence type="ECO:0000256" key="8">
    <source>
        <dbReference type="ARBA" id="ARBA00047326"/>
    </source>
</evidence>
<feature type="binding site" evidence="9">
    <location>
        <position position="95"/>
    </location>
    <ligand>
        <name>[4Fe-4S] cluster</name>
        <dbReference type="ChEBI" id="CHEBI:49883"/>
        <label>2</label>
        <note>4Fe-4S-S-AdoMet</note>
    </ligand>
</feature>
<dbReference type="NCBIfam" id="NF004019">
    <property type="entry name" value="PRK05481.1"/>
    <property type="match status" value="1"/>
</dbReference>
<protein>
    <recommendedName>
        <fullName evidence="9">Lipoyl synthase</fullName>
        <ecNumber evidence="9">2.8.1.8</ecNumber>
    </recommendedName>
    <alternativeName>
        <fullName evidence="9">Lip-syn</fullName>
        <shortName evidence="9">LS</shortName>
    </alternativeName>
    <alternativeName>
        <fullName evidence="9">Lipoate synthase</fullName>
    </alternativeName>
    <alternativeName>
        <fullName evidence="9">Lipoic acid synthase</fullName>
    </alternativeName>
    <alternativeName>
        <fullName evidence="9">Sulfur insertion protein LipA</fullName>
    </alternativeName>
</protein>
<dbReference type="Pfam" id="PF04055">
    <property type="entry name" value="Radical_SAM"/>
    <property type="match status" value="1"/>
</dbReference>
<evidence type="ECO:0000313" key="13">
    <source>
        <dbReference type="Proteomes" id="UP000317371"/>
    </source>
</evidence>
<evidence type="ECO:0000256" key="3">
    <source>
        <dbReference type="ARBA" id="ARBA00022679"/>
    </source>
</evidence>
<dbReference type="NCBIfam" id="TIGR00510">
    <property type="entry name" value="lipA"/>
    <property type="match status" value="1"/>
</dbReference>
<feature type="binding site" evidence="9">
    <location>
        <position position="301"/>
    </location>
    <ligand>
        <name>[4Fe-4S] cluster</name>
        <dbReference type="ChEBI" id="CHEBI:49883"/>
        <label>1</label>
    </ligand>
</feature>
<dbReference type="InterPro" id="IPR006638">
    <property type="entry name" value="Elp3/MiaA/NifB-like_rSAM"/>
</dbReference>
<dbReference type="Gene3D" id="3.20.20.70">
    <property type="entry name" value="Aldolase class I"/>
    <property type="match status" value="1"/>
</dbReference>
<reference evidence="12 13" key="1">
    <citation type="submission" date="2019-06" db="EMBL/GenBank/DDBJ databases">
        <title>Genome sequence of Litorilinea aerophila BAA-2444.</title>
        <authorList>
            <person name="Maclea K.S."/>
            <person name="Maurais E.G."/>
            <person name="Iannazzi L.C."/>
        </authorList>
    </citation>
    <scope>NUCLEOTIDE SEQUENCE [LARGE SCALE GENOMIC DNA]</scope>
    <source>
        <strain evidence="12 13">ATCC BAA-2444</strain>
    </source>
</reference>
<dbReference type="InterPro" id="IPR058240">
    <property type="entry name" value="rSAM_sf"/>
</dbReference>
<dbReference type="InParanoid" id="A0A540VFY8"/>
<comment type="function">
    <text evidence="9">Catalyzes the radical-mediated insertion of two sulfur atoms into the C-6 and C-8 positions of the octanoyl moiety bound to the lipoyl domains of lipoate-dependent enzymes, thereby converting the octanoylated domains into lipoylated derivatives.</text>
</comment>
<dbReference type="GO" id="GO:0009249">
    <property type="term" value="P:protein lipoylation"/>
    <property type="evidence" value="ECO:0007669"/>
    <property type="project" value="UniProtKB-UniRule"/>
</dbReference>
<evidence type="ECO:0000256" key="9">
    <source>
        <dbReference type="HAMAP-Rule" id="MF_00206"/>
    </source>
</evidence>
<comment type="caution">
    <text evidence="12">The sequence shown here is derived from an EMBL/GenBank/DDBJ whole genome shotgun (WGS) entry which is preliminary data.</text>
</comment>
<gene>
    <name evidence="9 12" type="primary">lipA</name>
    <name evidence="12" type="ORF">FKZ61_11065</name>
</gene>
<accession>A0A540VFY8</accession>
<evidence type="ECO:0000256" key="7">
    <source>
        <dbReference type="ARBA" id="ARBA00023014"/>
    </source>
</evidence>
<keyword evidence="5 9" id="KW-0479">Metal-binding</keyword>
<dbReference type="InterPro" id="IPR007197">
    <property type="entry name" value="rSAM"/>
</dbReference>
<dbReference type="RefSeq" id="WP_141610192.1">
    <property type="nucleotide sequence ID" value="NZ_VIGC02000012.1"/>
</dbReference>
<keyword evidence="3 9" id="KW-0808">Transferase</keyword>
<comment type="cofactor">
    <cofactor evidence="9">
        <name>[4Fe-4S] cluster</name>
        <dbReference type="ChEBI" id="CHEBI:49883"/>
    </cofactor>
    <text evidence="9">Binds 2 [4Fe-4S] clusters per subunit. One cluster is coordinated with 3 cysteines and an exchangeable S-adenosyl-L-methionine.</text>
</comment>
<dbReference type="InterPro" id="IPR003698">
    <property type="entry name" value="Lipoyl_synth"/>
</dbReference>
<dbReference type="EC" id="2.8.1.8" evidence="9"/>
<keyword evidence="6 9" id="KW-0408">Iron</keyword>
<dbReference type="PANTHER" id="PTHR10949:SF0">
    <property type="entry name" value="LIPOYL SYNTHASE, MITOCHONDRIAL"/>
    <property type="match status" value="1"/>
</dbReference>
<evidence type="ECO:0000256" key="2">
    <source>
        <dbReference type="ARBA" id="ARBA00022490"/>
    </source>
</evidence>
<dbReference type="OrthoDB" id="9787898at2"/>
<feature type="binding site" evidence="9">
    <location>
        <position position="62"/>
    </location>
    <ligand>
        <name>[4Fe-4S] cluster</name>
        <dbReference type="ChEBI" id="CHEBI:49883"/>
        <label>1</label>
    </ligand>
</feature>
<evidence type="ECO:0000259" key="11">
    <source>
        <dbReference type="PROSITE" id="PS51918"/>
    </source>
</evidence>
<keyword evidence="13" id="KW-1185">Reference proteome</keyword>
<dbReference type="PIRSF" id="PIRSF005963">
    <property type="entry name" value="Lipoyl_synth"/>
    <property type="match status" value="1"/>
</dbReference>
<dbReference type="EMBL" id="VIGC01000012">
    <property type="protein sequence ID" value="TQE95657.1"/>
    <property type="molecule type" value="Genomic_DNA"/>
</dbReference>
<dbReference type="SUPFAM" id="SSF102114">
    <property type="entry name" value="Radical SAM enzymes"/>
    <property type="match status" value="1"/>
</dbReference>
<feature type="binding site" evidence="9">
    <location>
        <position position="92"/>
    </location>
    <ligand>
        <name>[4Fe-4S] cluster</name>
        <dbReference type="ChEBI" id="CHEBI:49883"/>
        <label>2</label>
        <note>4Fe-4S-S-AdoMet</note>
    </ligand>
</feature>
<dbReference type="SFLD" id="SFLDG01058">
    <property type="entry name" value="lipoyl_synthase_like"/>
    <property type="match status" value="1"/>
</dbReference>
<feature type="domain" description="Radical SAM core" evidence="11">
    <location>
        <begin position="74"/>
        <end position="290"/>
    </location>
</feature>
<dbReference type="GO" id="GO:0016992">
    <property type="term" value="F:lipoate synthase activity"/>
    <property type="evidence" value="ECO:0007669"/>
    <property type="project" value="UniProtKB-UniRule"/>
</dbReference>
<keyword evidence="1 9" id="KW-0004">4Fe-4S</keyword>
<evidence type="ECO:0000256" key="4">
    <source>
        <dbReference type="ARBA" id="ARBA00022691"/>
    </source>
</evidence>
<name>A0A540VFY8_9CHLR</name>
<dbReference type="FunCoup" id="A0A540VFY8">
    <property type="interactions" value="511"/>
</dbReference>
<sequence>MTEQTNVTKTELGTITLEPAPQGPGQLTRGRRPPWLRVKAPDSPKFRELRGLFRGKHLHTVCEEALCPNIGECWGRGTATFLLMGDTCTRSCGFCKIKTGRPGPLDPDEPRRVAESVRAMGLQHAVLTSVNRDEQADGGAWVFAESIYWIRKLVPGCTVEVLIPDFKGDWAALQTVMDAQPEILNHNTETVPRLYRTVRPQAKYARSMELLRRAKAMDPSTLTKSGIMVGLGETWEEILQVMDDLRANDVDIMTIGQYLQPSRFHLPIVRYYTPDEFARLKEEGERRGFKWVESGPLVRSSYHADGQAHLALQARQFQPVPN</sequence>